<feature type="region of interest" description="Disordered" evidence="1">
    <location>
        <begin position="1"/>
        <end position="313"/>
    </location>
</feature>
<feature type="region of interest" description="Disordered" evidence="1">
    <location>
        <begin position="333"/>
        <end position="444"/>
    </location>
</feature>
<dbReference type="EMBL" id="SOZI01000258">
    <property type="protein sequence ID" value="TNY17052.1"/>
    <property type="molecule type" value="Genomic_DNA"/>
</dbReference>
<feature type="compositionally biased region" description="Low complexity" evidence="1">
    <location>
        <begin position="339"/>
        <end position="351"/>
    </location>
</feature>
<feature type="compositionally biased region" description="Low complexity" evidence="1">
    <location>
        <begin position="261"/>
        <end position="291"/>
    </location>
</feature>
<comment type="caution">
    <text evidence="2">The sequence shown here is derived from an EMBL/GenBank/DDBJ whole genome shotgun (WGS) entry which is preliminary data.</text>
</comment>
<dbReference type="AlphaFoldDB" id="A0A5C5FL26"/>
<feature type="compositionally biased region" description="Low complexity" evidence="1">
    <location>
        <begin position="490"/>
        <end position="520"/>
    </location>
</feature>
<feature type="compositionally biased region" description="Pro residues" evidence="1">
    <location>
        <begin position="544"/>
        <end position="560"/>
    </location>
</feature>
<dbReference type="Proteomes" id="UP000311382">
    <property type="component" value="Unassembled WGS sequence"/>
</dbReference>
<feature type="compositionally biased region" description="Pro residues" evidence="1">
    <location>
        <begin position="584"/>
        <end position="602"/>
    </location>
</feature>
<proteinExistence type="predicted"/>
<feature type="compositionally biased region" description="Basic and acidic residues" evidence="1">
    <location>
        <begin position="401"/>
        <end position="423"/>
    </location>
</feature>
<protein>
    <submittedName>
        <fullName evidence="2">Uncharacterized protein</fullName>
    </submittedName>
</protein>
<feature type="compositionally biased region" description="Basic and acidic residues" evidence="1">
    <location>
        <begin position="564"/>
        <end position="576"/>
    </location>
</feature>
<feature type="compositionally biased region" description="Basic and acidic residues" evidence="1">
    <location>
        <begin position="184"/>
        <end position="195"/>
    </location>
</feature>
<sequence>MSLPPPFAPSEASDASTSSSSPAQPPHFASDSDDPSFDLDHVQTSTPRKAGHGARYLHTRSGGRDDDDDEDPLHASDTESLDFNLVDGDIDRGVPSEDAARTTTTPPLTRRSLLQLSQPRDGRDGAPFASSSARLAQSFRRDVRGDLYASSPSTGSSTLVDREEDVTRKAGGFPTAASAGEDDVTVRRARVELSARQDAVLEEFEDDQETARAATAASEDGESSSPRPRRSRVGDLASYVDAKMSSSSTPRRSPKRVRHVPATPAAPGAYPASVRKPASSRPSASSFASTPHRLDFPHPAPAFNGSNVGTPSSQIHDAFSRLITGPDGALAHSAERRAALAAAGRGPSPARTLEPPTPHPVGHYAFVPSTSLPVERSPRRRSSRPGDGEPADELDTPSRPTKLERALRHLSEVQRETAERRGAVEVSSGPEGDEELEREPFADAAAAGRSAIEFAMAHSYRQDVLEDASAEESLTDDADVRASLARRRSATALRTSHSVRFASPPSRRRSPSTSPARSTSPPRPRPSSHRPRPETHRSTTPSVDRPPSPTLPPLPPPLEPDSPEPLRRSKRPELMRRSHSSTTPPAPASVEGPPPPALPPPARTRSLPSPRRDSALLAHSPQSLPDPDPEPAAPAAARGGPYASPPRRPPTREVWSRPQSSTPPRGGGGGDAPVEPPSPASPARIDATDAVAAQGADRSAEYTVQALVEQLAAAVQALTASREAAAAAAAAATGVDQAALTRGRGDDARWGEVERRRVESAARWDEREREVRELEVRAGREAALRASKLAQLAETYPLEHELGSRVDELQRSLEGLGQLVGDQMAQGLAADTRRRTGWLALALGAQVVLFLVLLRLANSQSLALFQTVYHDPFAPPALFHLPPTSALAALPFSSSWTLTSSEPYLSPETRAFFSPYPAARPHWASASTTPGAAPGAALLPLPLVVLARLGDALRRAAQRGWALRGGGGAAGAAAQAAQGAVRRVVRVPS</sequence>
<feature type="compositionally biased region" description="Low complexity" evidence="1">
    <location>
        <begin position="633"/>
        <end position="642"/>
    </location>
</feature>
<organism evidence="2 3">
    <name type="scientific">Rhodotorula diobovata</name>
    <dbReference type="NCBI Taxonomy" id="5288"/>
    <lineage>
        <taxon>Eukaryota</taxon>
        <taxon>Fungi</taxon>
        <taxon>Dikarya</taxon>
        <taxon>Basidiomycota</taxon>
        <taxon>Pucciniomycotina</taxon>
        <taxon>Microbotryomycetes</taxon>
        <taxon>Sporidiobolales</taxon>
        <taxon>Sporidiobolaceae</taxon>
        <taxon>Rhodotorula</taxon>
    </lineage>
</organism>
<feature type="region of interest" description="Disordered" evidence="1">
    <location>
        <begin position="487"/>
        <end position="693"/>
    </location>
</feature>
<feature type="compositionally biased region" description="Polar residues" evidence="1">
    <location>
        <begin position="150"/>
        <end position="159"/>
    </location>
</feature>
<evidence type="ECO:0000256" key="1">
    <source>
        <dbReference type="SAM" id="MobiDB-lite"/>
    </source>
</evidence>
<feature type="compositionally biased region" description="Basic and acidic residues" evidence="1">
    <location>
        <begin position="89"/>
        <end position="100"/>
    </location>
</feature>
<reference evidence="2 3" key="1">
    <citation type="submission" date="2019-03" db="EMBL/GenBank/DDBJ databases">
        <title>Rhodosporidium diobovatum UCD-FST 08-225 genome sequencing, assembly, and annotation.</title>
        <authorList>
            <person name="Fakankun I.U."/>
            <person name="Fristensky B."/>
            <person name="Levin D.B."/>
        </authorList>
    </citation>
    <scope>NUCLEOTIDE SEQUENCE [LARGE SCALE GENOMIC DNA]</scope>
    <source>
        <strain evidence="2 3">UCD-FST 08-225</strain>
    </source>
</reference>
<evidence type="ECO:0000313" key="2">
    <source>
        <dbReference type="EMBL" id="TNY17052.1"/>
    </source>
</evidence>
<keyword evidence="3" id="KW-1185">Reference proteome</keyword>
<evidence type="ECO:0000313" key="3">
    <source>
        <dbReference type="Proteomes" id="UP000311382"/>
    </source>
</evidence>
<feature type="compositionally biased region" description="Low complexity" evidence="1">
    <location>
        <begin position="101"/>
        <end position="119"/>
    </location>
</feature>
<dbReference type="OrthoDB" id="2528547at2759"/>
<accession>A0A5C5FL26</accession>
<gene>
    <name evidence="2" type="ORF">DMC30DRAFT_406885</name>
</gene>
<feature type="compositionally biased region" description="Basic residues" evidence="1">
    <location>
        <begin position="49"/>
        <end position="58"/>
    </location>
</feature>
<dbReference type="STRING" id="5288.A0A5C5FL26"/>
<feature type="compositionally biased region" description="Polar residues" evidence="1">
    <location>
        <begin position="304"/>
        <end position="313"/>
    </location>
</feature>
<feature type="compositionally biased region" description="Low complexity" evidence="1">
    <location>
        <begin position="9"/>
        <end position="22"/>
    </location>
</feature>
<name>A0A5C5FL26_9BASI</name>